<dbReference type="EMBL" id="JAXCEI010000004">
    <property type="protein sequence ID" value="MFA1539165.1"/>
    <property type="molecule type" value="Genomic_DNA"/>
</dbReference>
<evidence type="ECO:0000256" key="2">
    <source>
        <dbReference type="SAM" id="SignalP"/>
    </source>
</evidence>
<evidence type="ECO:0000313" key="4">
    <source>
        <dbReference type="Proteomes" id="UP001569963"/>
    </source>
</evidence>
<feature type="signal peptide" evidence="2">
    <location>
        <begin position="1"/>
        <end position="28"/>
    </location>
</feature>
<reference evidence="3 4" key="1">
    <citation type="submission" date="2023-11" db="EMBL/GenBank/DDBJ databases">
        <title>Actinomadura monticuli sp. nov., isolated from volcanic ash.</title>
        <authorList>
            <person name="Lee S.D."/>
            <person name="Yang H."/>
            <person name="Kim I.S."/>
        </authorList>
    </citation>
    <scope>NUCLEOTIDE SEQUENCE [LARGE SCALE GENOMIC DNA]</scope>
    <source>
        <strain evidence="3 4">DLS-62</strain>
    </source>
</reference>
<name>A0ABV4Q7L3_9ACTN</name>
<protein>
    <recommendedName>
        <fullName evidence="5">ATP-dependent DNA helicase RecG</fullName>
    </recommendedName>
</protein>
<organism evidence="3 4">
    <name type="scientific">Actinomadura monticuli</name>
    <dbReference type="NCBI Taxonomy" id="3097367"/>
    <lineage>
        <taxon>Bacteria</taxon>
        <taxon>Bacillati</taxon>
        <taxon>Actinomycetota</taxon>
        <taxon>Actinomycetes</taxon>
        <taxon>Streptosporangiales</taxon>
        <taxon>Thermomonosporaceae</taxon>
        <taxon>Actinomadura</taxon>
    </lineage>
</organism>
<proteinExistence type="predicted"/>
<sequence>MRLPQRTLSALAAIAASLALLAVPPAPAASAGTGDGCDPIDPAACLLPFPSDWYTVADAGTATGRRVHMGTTIKNALGLPVSPGEWNRADGFSPGSMLLSRVPGVDLTRTGAAPITDIGSSLRADAPIVIVDTATGERWPYWAELDANAPDDRKALIVRPAKNFLEGHHYAVAFRNLRDASGNVIGPNAAFTKILGPDLPSGDPLAARQRDERTVLAALQANGVGRDGLYLAWDFTVASRQSLAGPVLHMRDEALRKLGDRSPSFLVTQVTDDVDDKIAREVRGVVWAPSYLDQYGGLPGASLHRDRDGRPSQLPGNSQAVPFQCEIPKSAFTSPARPALYGHGLLGSEGEVDAGNVKAMAAEHGFMFCATRWIGMSEEDVPNVITALADLTRFRTVADRLQQSLLDFTFLGRAMTRGFAGHKAFQNGAGAPLIDTGAELTYDGNSQGGIMGGALTAVSPDIRRAVLGVPAMNYSTLLNRSADFPEYAQVLDLFYPDKLDQQIGLALIQMLWDRGEANGYALHMTDDPLPGTPAHRVLMHVAFGDHQVAPVAAEVEARTIGARVHAPTVRPGRNPDTEPYWGIPAFGSSYDGSAMIVWDSGAPAPPLTNTPPTEGADPHSHPRNNADARRQKAVFLKTGTVVDVCGGGPCVIAP</sequence>
<evidence type="ECO:0000313" key="3">
    <source>
        <dbReference type="EMBL" id="MFA1539165.1"/>
    </source>
</evidence>
<dbReference type="RefSeq" id="WP_371948843.1">
    <property type="nucleotide sequence ID" value="NZ_JAXCEI010000004.1"/>
</dbReference>
<feature type="chain" id="PRO_5045139892" description="ATP-dependent DNA helicase RecG" evidence="2">
    <location>
        <begin position="29"/>
        <end position="654"/>
    </location>
</feature>
<evidence type="ECO:0008006" key="5">
    <source>
        <dbReference type="Google" id="ProtNLM"/>
    </source>
</evidence>
<keyword evidence="4" id="KW-1185">Reference proteome</keyword>
<gene>
    <name evidence="3" type="ORF">SM611_09500</name>
</gene>
<dbReference type="InterPro" id="IPR029058">
    <property type="entry name" value="AB_hydrolase_fold"/>
</dbReference>
<dbReference type="Gene3D" id="3.40.50.1820">
    <property type="entry name" value="alpha/beta hydrolase"/>
    <property type="match status" value="1"/>
</dbReference>
<feature type="compositionally biased region" description="Basic and acidic residues" evidence="1">
    <location>
        <begin position="616"/>
        <end position="627"/>
    </location>
</feature>
<evidence type="ECO:0000256" key="1">
    <source>
        <dbReference type="SAM" id="MobiDB-lite"/>
    </source>
</evidence>
<dbReference type="SUPFAM" id="SSF53474">
    <property type="entry name" value="alpha/beta-Hydrolases"/>
    <property type="match status" value="1"/>
</dbReference>
<comment type="caution">
    <text evidence="3">The sequence shown here is derived from an EMBL/GenBank/DDBJ whole genome shotgun (WGS) entry which is preliminary data.</text>
</comment>
<keyword evidence="2" id="KW-0732">Signal</keyword>
<dbReference type="Proteomes" id="UP001569963">
    <property type="component" value="Unassembled WGS sequence"/>
</dbReference>
<accession>A0ABV4Q7L3</accession>
<feature type="region of interest" description="Disordered" evidence="1">
    <location>
        <begin position="601"/>
        <end position="627"/>
    </location>
</feature>